<name>W9RZT3_9ROSA</name>
<reference evidence="2" key="1">
    <citation type="submission" date="2013-01" db="EMBL/GenBank/DDBJ databases">
        <title>Draft Genome Sequence of a Mulberry Tree, Morus notabilis C.K. Schneid.</title>
        <authorList>
            <person name="He N."/>
            <person name="Zhao S."/>
        </authorList>
    </citation>
    <scope>NUCLEOTIDE SEQUENCE</scope>
</reference>
<dbReference type="Proteomes" id="UP000030645">
    <property type="component" value="Unassembled WGS sequence"/>
</dbReference>
<sequence length="63" mass="7012">MALRESKSQGNLRKMCKITGIDCPSSWNPEDYHKNLNYPTQIFSAGQTKNHVAAKGARFSGIN</sequence>
<keyword evidence="2" id="KW-1185">Reference proteome</keyword>
<evidence type="ECO:0000313" key="1">
    <source>
        <dbReference type="EMBL" id="EXC19541.1"/>
    </source>
</evidence>
<organism evidence="1 2">
    <name type="scientific">Morus notabilis</name>
    <dbReference type="NCBI Taxonomy" id="981085"/>
    <lineage>
        <taxon>Eukaryota</taxon>
        <taxon>Viridiplantae</taxon>
        <taxon>Streptophyta</taxon>
        <taxon>Embryophyta</taxon>
        <taxon>Tracheophyta</taxon>
        <taxon>Spermatophyta</taxon>
        <taxon>Magnoliopsida</taxon>
        <taxon>eudicotyledons</taxon>
        <taxon>Gunneridae</taxon>
        <taxon>Pentapetalae</taxon>
        <taxon>rosids</taxon>
        <taxon>fabids</taxon>
        <taxon>Rosales</taxon>
        <taxon>Moraceae</taxon>
        <taxon>Moreae</taxon>
        <taxon>Morus</taxon>
    </lineage>
</organism>
<accession>W9RZT3</accession>
<protein>
    <submittedName>
        <fullName evidence="1">Uncharacterized protein</fullName>
    </submittedName>
</protein>
<evidence type="ECO:0000313" key="2">
    <source>
        <dbReference type="Proteomes" id="UP000030645"/>
    </source>
</evidence>
<gene>
    <name evidence="1" type="ORF">L484_010672</name>
</gene>
<proteinExistence type="predicted"/>
<dbReference type="EMBL" id="KE345873">
    <property type="protein sequence ID" value="EXC19541.1"/>
    <property type="molecule type" value="Genomic_DNA"/>
</dbReference>
<dbReference type="AlphaFoldDB" id="W9RZT3"/>